<organism evidence="2 3">
    <name type="scientific">Hoeflea alexandrii</name>
    <dbReference type="NCBI Taxonomy" id="288436"/>
    <lineage>
        <taxon>Bacteria</taxon>
        <taxon>Pseudomonadati</taxon>
        <taxon>Pseudomonadota</taxon>
        <taxon>Alphaproteobacteria</taxon>
        <taxon>Hyphomicrobiales</taxon>
        <taxon>Rhizobiaceae</taxon>
        <taxon>Hoeflea</taxon>
    </lineage>
</organism>
<dbReference type="PRINTS" id="PR00111">
    <property type="entry name" value="ABHYDROLASE"/>
</dbReference>
<evidence type="ECO:0000313" key="2">
    <source>
        <dbReference type="EMBL" id="MCO6410339.1"/>
    </source>
</evidence>
<comment type="caution">
    <text evidence="2">The sequence shown here is derived from an EMBL/GenBank/DDBJ whole genome shotgun (WGS) entry which is preliminary data.</text>
</comment>
<dbReference type="InterPro" id="IPR029058">
    <property type="entry name" value="AB_hydrolase_fold"/>
</dbReference>
<dbReference type="InterPro" id="IPR050471">
    <property type="entry name" value="AB_hydrolase"/>
</dbReference>
<name>A0ABT1CVY8_9HYPH</name>
<dbReference type="GO" id="GO:0016787">
    <property type="term" value="F:hydrolase activity"/>
    <property type="evidence" value="ECO:0007669"/>
    <property type="project" value="UniProtKB-KW"/>
</dbReference>
<dbReference type="EMBL" id="JAAAML010000004">
    <property type="protein sequence ID" value="MCO6410339.1"/>
    <property type="molecule type" value="Genomic_DNA"/>
</dbReference>
<dbReference type="Pfam" id="PF12697">
    <property type="entry name" value="Abhydrolase_6"/>
    <property type="match status" value="1"/>
</dbReference>
<proteinExistence type="predicted"/>
<dbReference type="Proteomes" id="UP001320715">
    <property type="component" value="Unassembled WGS sequence"/>
</dbReference>
<feature type="domain" description="AB hydrolase-1" evidence="1">
    <location>
        <begin position="39"/>
        <end position="222"/>
    </location>
</feature>
<dbReference type="PANTHER" id="PTHR43433">
    <property type="entry name" value="HYDROLASE, ALPHA/BETA FOLD FAMILY PROTEIN"/>
    <property type="match status" value="1"/>
</dbReference>
<keyword evidence="2" id="KW-0378">Hydrolase</keyword>
<keyword evidence="3" id="KW-1185">Reference proteome</keyword>
<protein>
    <submittedName>
        <fullName evidence="2">Alpha/beta fold hydrolase</fullName>
    </submittedName>
</protein>
<evidence type="ECO:0000313" key="3">
    <source>
        <dbReference type="Proteomes" id="UP001320715"/>
    </source>
</evidence>
<dbReference type="InterPro" id="IPR000073">
    <property type="entry name" value="AB_hydrolase_1"/>
</dbReference>
<accession>A0ABT1CVY8</accession>
<reference evidence="2 3" key="1">
    <citation type="submission" date="2020-01" db="EMBL/GenBank/DDBJ databases">
        <title>Genomes of bacteria type strains.</title>
        <authorList>
            <person name="Chen J."/>
            <person name="Zhu S."/>
            <person name="Yang J."/>
        </authorList>
    </citation>
    <scope>NUCLEOTIDE SEQUENCE [LARGE SCALE GENOMIC DNA]</scope>
    <source>
        <strain evidence="2 3">DSM 16655</strain>
    </source>
</reference>
<gene>
    <name evidence="2" type="ORF">GTW23_19335</name>
</gene>
<evidence type="ECO:0000259" key="1">
    <source>
        <dbReference type="Pfam" id="PF12697"/>
    </source>
</evidence>
<dbReference type="SUPFAM" id="SSF53474">
    <property type="entry name" value="alpha/beta-Hydrolases"/>
    <property type="match status" value="1"/>
</dbReference>
<sequence length="239" mass="25493">MMMSRLVCLPGLLCTAEAYADVLRGIDVPADVMELPDSDNFQGIASDIAAALPDRAILVGMSMGSYLCLEIARREPDRVAGMVLIGCTAEADSEQSAAKRGKVVKWARREGLDALSDTICAGMLSPQNRAKAPLRQKIARMAHAQGLEIFQRHQAALAGRPDNTAALSEITCPALVITGADDTVTPPHAGRDLAEGLANGRFVEIENAGHLVVLERPDVVAAQLNLFIGHDMKKETLAE</sequence>
<dbReference type="Gene3D" id="3.40.50.1820">
    <property type="entry name" value="alpha/beta hydrolase"/>
    <property type="match status" value="1"/>
</dbReference>
<dbReference type="PANTHER" id="PTHR43433:SF4">
    <property type="entry name" value="NON-HEME CHLOROPEROXIDASE-RELATED"/>
    <property type="match status" value="1"/>
</dbReference>